<evidence type="ECO:0000313" key="1">
    <source>
        <dbReference type="EMBL" id="RCK70831.1"/>
    </source>
</evidence>
<reference evidence="1 2" key="1">
    <citation type="submission" date="2018-07" db="EMBL/GenBank/DDBJ databases">
        <title>Desertimonas flava gen. nov. sp. nov.</title>
        <authorList>
            <person name="Liu S."/>
        </authorList>
    </citation>
    <scope>NUCLEOTIDE SEQUENCE [LARGE SCALE GENOMIC DNA]</scope>
    <source>
        <strain evidence="1 2">16Sb5-5</strain>
    </source>
</reference>
<dbReference type="EMBL" id="QOUI01000002">
    <property type="protein sequence ID" value="RCK70831.1"/>
    <property type="molecule type" value="Genomic_DNA"/>
</dbReference>
<comment type="caution">
    <text evidence="1">The sequence shown here is derived from an EMBL/GenBank/DDBJ whole genome shotgun (WGS) entry which is preliminary data.</text>
</comment>
<gene>
    <name evidence="1" type="ORF">DT076_05455</name>
</gene>
<organism evidence="1 2">
    <name type="scientific">Desertihabitans brevis</name>
    <dbReference type="NCBI Taxonomy" id="2268447"/>
    <lineage>
        <taxon>Bacteria</taxon>
        <taxon>Bacillati</taxon>
        <taxon>Actinomycetota</taxon>
        <taxon>Actinomycetes</taxon>
        <taxon>Propionibacteriales</taxon>
        <taxon>Propionibacteriaceae</taxon>
        <taxon>Desertihabitans</taxon>
    </lineage>
</organism>
<name>A0A367Z0V1_9ACTN</name>
<dbReference type="Proteomes" id="UP000252770">
    <property type="component" value="Unassembled WGS sequence"/>
</dbReference>
<sequence>MGALQLHAIAVEEVRAVVGADESLAARLRAVAEDAFRPAPAVEQRGLLSKLGPIFRRAPGALVVDPADPTPADLDTLLAGRYVPPDRQQATWTLLQRLVAELAWGSLDLPLGRAERDAVDFDLARSGTSSEVGLGRLCSHDARLGVQPPPGRSACARPHAFALEMAAAWDAAVLGDGDALRDSPHRDDVVTLAHWLNGFEQWGRVAEQQGRPTPGIVVFASR</sequence>
<dbReference type="AlphaFoldDB" id="A0A367Z0V1"/>
<evidence type="ECO:0000313" key="2">
    <source>
        <dbReference type="Proteomes" id="UP000252770"/>
    </source>
</evidence>
<proteinExistence type="predicted"/>
<keyword evidence="2" id="KW-1185">Reference proteome</keyword>
<accession>A0A367Z0V1</accession>
<dbReference type="RefSeq" id="WP_114125601.1">
    <property type="nucleotide sequence ID" value="NZ_QOUI01000002.1"/>
</dbReference>
<protein>
    <submittedName>
        <fullName evidence="1">Uncharacterized protein</fullName>
    </submittedName>
</protein>